<evidence type="ECO:0000256" key="7">
    <source>
        <dbReference type="ARBA" id="ARBA00022898"/>
    </source>
</evidence>
<evidence type="ECO:0000256" key="10">
    <source>
        <dbReference type="PIRSR" id="PIRSR000460-1"/>
    </source>
</evidence>
<dbReference type="PANTHER" id="PTHR11468">
    <property type="entry name" value="GLYCOGEN PHOSPHORYLASE"/>
    <property type="match status" value="1"/>
</dbReference>
<dbReference type="EMBL" id="BSOT01000005">
    <property type="protein sequence ID" value="GLR70226.1"/>
    <property type="molecule type" value="Genomic_DNA"/>
</dbReference>
<comment type="similarity">
    <text evidence="3 11">Belongs to the glycogen phosphorylase family.</text>
</comment>
<keyword evidence="5 11" id="KW-0328">Glycosyltransferase</keyword>
<evidence type="ECO:0000256" key="4">
    <source>
        <dbReference type="ARBA" id="ARBA00022533"/>
    </source>
</evidence>
<protein>
    <recommendedName>
        <fullName evidence="11">Alpha-1,4 glucan phosphorylase</fullName>
        <ecNumber evidence="11">2.4.1.1</ecNumber>
    </recommendedName>
</protein>
<dbReference type="SUPFAM" id="SSF53756">
    <property type="entry name" value="UDP-Glycosyltransferase/glycogen phosphorylase"/>
    <property type="match status" value="1"/>
</dbReference>
<evidence type="ECO:0000256" key="1">
    <source>
        <dbReference type="ARBA" id="ARBA00001275"/>
    </source>
</evidence>
<comment type="function">
    <text evidence="11">Allosteric enzyme that catalyzes the rate-limiting step in glycogen catabolism, the phosphorolytic cleavage of glycogen to produce glucose-1-phosphate, and plays a central role in maintaining cellular and organismal glucose homeostasis.</text>
</comment>
<dbReference type="InterPro" id="IPR011833">
    <property type="entry name" value="Glycg_phsphrylas"/>
</dbReference>
<evidence type="ECO:0000256" key="11">
    <source>
        <dbReference type="RuleBase" id="RU000587"/>
    </source>
</evidence>
<dbReference type="FunFam" id="3.40.50.2000:FF:000003">
    <property type="entry name" value="Alpha-1,4 glucan phosphorylase"/>
    <property type="match status" value="1"/>
</dbReference>
<keyword evidence="4" id="KW-0021">Allosteric enzyme</keyword>
<proteinExistence type="inferred from homology"/>
<dbReference type="CDD" id="cd04300">
    <property type="entry name" value="GT35_Glycogen_Phosphorylase"/>
    <property type="match status" value="1"/>
</dbReference>
<dbReference type="Pfam" id="PF00343">
    <property type="entry name" value="Phosphorylase"/>
    <property type="match status" value="1"/>
</dbReference>
<dbReference type="GO" id="GO:0008184">
    <property type="term" value="F:glycogen phosphorylase activity"/>
    <property type="evidence" value="ECO:0007669"/>
    <property type="project" value="InterPro"/>
</dbReference>
<accession>A0AA37SYG7</accession>
<reference evidence="12" key="2">
    <citation type="submission" date="2023-01" db="EMBL/GenBank/DDBJ databases">
        <title>Draft genome sequence of Agaribacter marinus strain NBRC 110023.</title>
        <authorList>
            <person name="Sun Q."/>
            <person name="Mori K."/>
        </authorList>
    </citation>
    <scope>NUCLEOTIDE SEQUENCE</scope>
    <source>
        <strain evidence="12">NBRC 110023</strain>
    </source>
</reference>
<keyword evidence="13" id="KW-1185">Reference proteome</keyword>
<evidence type="ECO:0000256" key="8">
    <source>
        <dbReference type="ARBA" id="ARBA00023277"/>
    </source>
</evidence>
<evidence type="ECO:0000313" key="13">
    <source>
        <dbReference type="Proteomes" id="UP001156601"/>
    </source>
</evidence>
<dbReference type="GO" id="GO:0030170">
    <property type="term" value="F:pyridoxal phosphate binding"/>
    <property type="evidence" value="ECO:0007669"/>
    <property type="project" value="InterPro"/>
</dbReference>
<dbReference type="FunFam" id="3.40.50.2000:FF:000807">
    <property type="entry name" value="Alpha-glucan phosphorylase 2, cytosolic"/>
    <property type="match status" value="1"/>
</dbReference>
<reference evidence="12" key="1">
    <citation type="journal article" date="2014" name="Int. J. Syst. Evol. Microbiol.">
        <title>Complete genome sequence of Corynebacterium casei LMG S-19264T (=DSM 44701T), isolated from a smear-ripened cheese.</title>
        <authorList>
            <consortium name="US DOE Joint Genome Institute (JGI-PGF)"/>
            <person name="Walter F."/>
            <person name="Albersmeier A."/>
            <person name="Kalinowski J."/>
            <person name="Ruckert C."/>
        </authorList>
    </citation>
    <scope>NUCLEOTIDE SEQUENCE</scope>
    <source>
        <strain evidence="12">NBRC 110023</strain>
    </source>
</reference>
<comment type="catalytic activity">
    <reaction evidence="1 11">
        <text>[(1-&gt;4)-alpha-D-glucosyl](n) + phosphate = [(1-&gt;4)-alpha-D-glucosyl](n-1) + alpha-D-glucose 1-phosphate</text>
        <dbReference type="Rhea" id="RHEA:41732"/>
        <dbReference type="Rhea" id="RHEA-COMP:9584"/>
        <dbReference type="Rhea" id="RHEA-COMP:9586"/>
        <dbReference type="ChEBI" id="CHEBI:15444"/>
        <dbReference type="ChEBI" id="CHEBI:43474"/>
        <dbReference type="ChEBI" id="CHEBI:58601"/>
        <dbReference type="EC" id="2.4.1.1"/>
    </reaction>
</comment>
<dbReference type="InterPro" id="IPR035090">
    <property type="entry name" value="Pyridoxal_P_attach_site"/>
</dbReference>
<comment type="cofactor">
    <cofactor evidence="2 11">
        <name>pyridoxal 5'-phosphate</name>
        <dbReference type="ChEBI" id="CHEBI:597326"/>
    </cofactor>
</comment>
<gene>
    <name evidence="12" type="ORF">GCM10007852_11340</name>
</gene>
<feature type="modified residue" description="N6-(pyridoxal phosphate)lysine" evidence="10">
    <location>
        <position position="698"/>
    </location>
</feature>
<dbReference type="Gene3D" id="3.40.50.2000">
    <property type="entry name" value="Glycogen Phosphorylase B"/>
    <property type="match status" value="2"/>
</dbReference>
<dbReference type="PANTHER" id="PTHR11468:SF25">
    <property type="entry name" value="MALTODEXTRIN PHOSPHORYLASE"/>
    <property type="match status" value="1"/>
</dbReference>
<evidence type="ECO:0000256" key="2">
    <source>
        <dbReference type="ARBA" id="ARBA00001933"/>
    </source>
</evidence>
<name>A0AA37SYG7_9ALTE</name>
<comment type="function">
    <text evidence="9">Phosphorylase is an important allosteric enzyme in carbohydrate metabolism. Enzymes from different sources differ in their regulatory mechanisms and in their natural substrates. However, all known phosphorylases share catalytic and structural properties.</text>
</comment>
<organism evidence="12 13">
    <name type="scientific">Agaribacter marinus</name>
    <dbReference type="NCBI Taxonomy" id="1431249"/>
    <lineage>
        <taxon>Bacteria</taxon>
        <taxon>Pseudomonadati</taxon>
        <taxon>Pseudomonadota</taxon>
        <taxon>Gammaproteobacteria</taxon>
        <taxon>Alteromonadales</taxon>
        <taxon>Alteromonadaceae</taxon>
        <taxon>Agaribacter</taxon>
    </lineage>
</organism>
<dbReference type="GO" id="GO:0005980">
    <property type="term" value="P:glycogen catabolic process"/>
    <property type="evidence" value="ECO:0007669"/>
    <property type="project" value="TreeGrafter"/>
</dbReference>
<evidence type="ECO:0000256" key="6">
    <source>
        <dbReference type="ARBA" id="ARBA00022679"/>
    </source>
</evidence>
<dbReference type="InterPro" id="IPR000811">
    <property type="entry name" value="Glyco_trans_35"/>
</dbReference>
<keyword evidence="6 11" id="KW-0808">Transferase</keyword>
<dbReference type="Proteomes" id="UP001156601">
    <property type="component" value="Unassembled WGS sequence"/>
</dbReference>
<dbReference type="PIRSF" id="PIRSF000460">
    <property type="entry name" value="Pprylas_GlgP"/>
    <property type="match status" value="1"/>
</dbReference>
<dbReference type="AlphaFoldDB" id="A0AA37SYG7"/>
<evidence type="ECO:0000313" key="12">
    <source>
        <dbReference type="EMBL" id="GLR70226.1"/>
    </source>
</evidence>
<evidence type="ECO:0000256" key="3">
    <source>
        <dbReference type="ARBA" id="ARBA00006047"/>
    </source>
</evidence>
<evidence type="ECO:0000256" key="9">
    <source>
        <dbReference type="ARBA" id="ARBA00025174"/>
    </source>
</evidence>
<dbReference type="GO" id="GO:0005737">
    <property type="term" value="C:cytoplasm"/>
    <property type="evidence" value="ECO:0007669"/>
    <property type="project" value="TreeGrafter"/>
</dbReference>
<dbReference type="PROSITE" id="PS00102">
    <property type="entry name" value="PHOSPHORYLASE"/>
    <property type="match status" value="1"/>
</dbReference>
<sequence length="852" mass="96614">MPAQKKATSKSGTKPIKVTKPVKVAKAKSATVTASDAVAIQLDKDAFKQAVVKNLHCTLGTDENKANNHAWWKATSAAMQELVFERLRTTQKTHYLNDTRAVHYFSAEFLMGRLLSNNMHNFELFETAQSALKELGVDLTDMLEEEPDMALGNGGLGRLAACFIDSLATMEFPAIGYGIHYEHGLFRQEIRNGAQIERPDSWRDFGNPWEICRPESIQQISLYGYVETKYGKNGAIQKEWHPGSIVTGVPWDIPIVGYGGKTVNVLRLWQSQSSEYFNWDVFNAGGYVDAQRENVESETISKVLYPNDETDAGKELRLIQQYFFSACSLKDIIRRYKRAHGDDWSRFSEQVVIQLNDTHPAIAIPELMRILVDRAELDWDTAWSICTKTFAYTNHTLLPEALEKWPVRMIEKVLPRHLEIIYEINHRFMTEVEAKWPGDNEIKAKLSIIEESNEKMIRMGNLSVIGSFAVNGVAEIHSKLVKSQLFPEFNELYPGKLTNVTNGITPRRWLKACNPLFSQLINKKIGDDWILNLDKLDDLSAFASNKTFQNQFMKIKQQNKVALAEEIKKLTDITVDPKAIFDIQIKRLHEYKRQHLNLLHILALYRRILQDPDYDMHPRVFIFGAKAAPGYALAKTIIYAINKVADKINNDSRVNKKLKVVFLPNYRVSLAEKMIPAADVSQQISTAGKEASGTGNMKLALNGAVTIGTLDGANIEIAEEVGEDNIFIFGLTVDEVNQRLAEGYKPYDYYYKNEELKSILDWLDSDYFTPGNPHALSPLKQSLLDGGDPYLVLADFEAYCDANIKLDKAYRDKSKWAEMAILNTAKMGKFTSDRSIKDYVNKIWKLDSCGVK</sequence>
<dbReference type="NCBIfam" id="TIGR02093">
    <property type="entry name" value="P_ylase"/>
    <property type="match status" value="1"/>
</dbReference>
<evidence type="ECO:0000256" key="5">
    <source>
        <dbReference type="ARBA" id="ARBA00022676"/>
    </source>
</evidence>
<comment type="caution">
    <text evidence="12">The sequence shown here is derived from an EMBL/GenBank/DDBJ whole genome shotgun (WGS) entry which is preliminary data.</text>
</comment>
<keyword evidence="8 11" id="KW-0119">Carbohydrate metabolism</keyword>
<dbReference type="RefSeq" id="WP_284216532.1">
    <property type="nucleotide sequence ID" value="NZ_BSOT01000005.1"/>
</dbReference>
<keyword evidence="7 10" id="KW-0663">Pyridoxal phosphate</keyword>
<dbReference type="EC" id="2.4.1.1" evidence="11"/>